<dbReference type="PROSITE" id="PS50261">
    <property type="entry name" value="G_PROTEIN_RECEP_F2_4"/>
    <property type="match status" value="1"/>
</dbReference>
<dbReference type="Gene3D" id="1.20.1070.10">
    <property type="entry name" value="Rhodopsin 7-helix transmembrane proteins"/>
    <property type="match status" value="1"/>
</dbReference>
<feature type="compositionally biased region" description="Polar residues" evidence="5">
    <location>
        <begin position="480"/>
        <end position="494"/>
    </location>
</feature>
<feature type="transmembrane region" description="Helical" evidence="6">
    <location>
        <begin position="292"/>
        <end position="315"/>
    </location>
</feature>
<dbReference type="Pfam" id="PF00002">
    <property type="entry name" value="7tm_2"/>
    <property type="match status" value="1"/>
</dbReference>
<dbReference type="InterPro" id="IPR000832">
    <property type="entry name" value="GPCR_2_secretin-like"/>
</dbReference>
<feature type="transmembrane region" description="Helical" evidence="6">
    <location>
        <begin position="360"/>
        <end position="381"/>
    </location>
</feature>
<evidence type="ECO:0000259" key="7">
    <source>
        <dbReference type="PROSITE" id="PS50261"/>
    </source>
</evidence>
<name>A0A9P4M6Z9_9PEZI</name>
<evidence type="ECO:0000256" key="5">
    <source>
        <dbReference type="SAM" id="MobiDB-lite"/>
    </source>
</evidence>
<feature type="transmembrane region" description="Helical" evidence="6">
    <location>
        <begin position="96"/>
        <end position="118"/>
    </location>
</feature>
<evidence type="ECO:0000256" key="3">
    <source>
        <dbReference type="ARBA" id="ARBA00022989"/>
    </source>
</evidence>
<dbReference type="GO" id="GO:0007166">
    <property type="term" value="P:cell surface receptor signaling pathway"/>
    <property type="evidence" value="ECO:0007669"/>
    <property type="project" value="InterPro"/>
</dbReference>
<accession>A0A9P4M6Z9</accession>
<keyword evidence="9" id="KW-1185">Reference proteome</keyword>
<protein>
    <recommendedName>
        <fullName evidence="7">G-protein coupled receptors family 2 profile 2 domain-containing protein</fullName>
    </recommendedName>
</protein>
<evidence type="ECO:0000256" key="4">
    <source>
        <dbReference type="ARBA" id="ARBA00023136"/>
    </source>
</evidence>
<dbReference type="GO" id="GO:0016020">
    <property type="term" value="C:membrane"/>
    <property type="evidence" value="ECO:0007669"/>
    <property type="project" value="UniProtKB-SubCell"/>
</dbReference>
<keyword evidence="4 6" id="KW-0472">Membrane</keyword>
<dbReference type="InterPro" id="IPR017981">
    <property type="entry name" value="GPCR_2-like_7TM"/>
</dbReference>
<dbReference type="EMBL" id="ML978125">
    <property type="protein sequence ID" value="KAF2099460.1"/>
    <property type="molecule type" value="Genomic_DNA"/>
</dbReference>
<sequence length="543" mass="60866">MANSSLSGACPAPFLDNARFPTTGGLVVGRLCAPLPQIEQDLICCLPCPSTDFIYPKSFKTWYRVGESLNALGLFFCLFLLITFAVLPADKTRRHYLSICLILAIIVEGLGFIVPLGVQPPQCFNEITPNDMYSNLTCAWSGALLISGGLAITVWIFVRALSMHLQICWDIIPGQKFFYFAQAGGWGVVALLFTLTVIFTGFSFRFGDTCHVNSKNSIRVFWAPLLAIAGLSAMIQGATFIYCINVYLKNMWSDEKTETNGSSALPSYTSSLRTHSAKAVYRRVRKVVWLQWRSMLIVVFILADVVFFAIVFIYMDSVIVEVTQRHDITHVMPWILCLFEDGKATEKCLNLGQDALVNQATVVAILFLLGLAGVQVFVLLARWTMFTGWVEWFRAKFFPNREFVSLDAKRFSGDQRTFELMRVGSRDPLTINTPETAVISPTETAVTSASYTGKSIDYFGKSPDFGKDISLSRNRDYVSPTMSFSSPRTPSQMIRDSRSTRESRQSRIREWDPTSTYARGGLGLHPPNEESDDEFETSDRNRI</sequence>
<gene>
    <name evidence="8" type="ORF">NA57DRAFT_65524</name>
</gene>
<feature type="domain" description="G-protein coupled receptors family 2 profile 2" evidence="7">
    <location>
        <begin position="59"/>
        <end position="235"/>
    </location>
</feature>
<feature type="transmembrane region" description="Helical" evidence="6">
    <location>
        <begin position="179"/>
        <end position="202"/>
    </location>
</feature>
<dbReference type="InterPro" id="IPR053247">
    <property type="entry name" value="GPCR_GPR1/git3-like"/>
</dbReference>
<comment type="subcellular location">
    <subcellularLocation>
        <location evidence="1">Membrane</location>
        <topology evidence="1">Multi-pass membrane protein</topology>
    </subcellularLocation>
</comment>
<comment type="caution">
    <text evidence="8">The sequence shown here is derived from an EMBL/GenBank/DDBJ whole genome shotgun (WGS) entry which is preliminary data.</text>
</comment>
<feature type="compositionally biased region" description="Basic and acidic residues" evidence="5">
    <location>
        <begin position="495"/>
        <end position="512"/>
    </location>
</feature>
<dbReference type="PANTHER" id="PTHR42058:SF1">
    <property type="entry name" value="G-PROTEIN COUPLED RECEPTORS FAMILY 2 PROFILE 2 DOMAIN-CONTAINING PROTEIN"/>
    <property type="match status" value="1"/>
</dbReference>
<evidence type="ECO:0000256" key="1">
    <source>
        <dbReference type="ARBA" id="ARBA00004141"/>
    </source>
</evidence>
<feature type="transmembrane region" description="Helical" evidence="6">
    <location>
        <begin position="69"/>
        <end position="89"/>
    </location>
</feature>
<evidence type="ECO:0000313" key="9">
    <source>
        <dbReference type="Proteomes" id="UP000799772"/>
    </source>
</evidence>
<dbReference type="Proteomes" id="UP000799772">
    <property type="component" value="Unassembled WGS sequence"/>
</dbReference>
<proteinExistence type="predicted"/>
<evidence type="ECO:0000256" key="2">
    <source>
        <dbReference type="ARBA" id="ARBA00022692"/>
    </source>
</evidence>
<evidence type="ECO:0000256" key="6">
    <source>
        <dbReference type="SAM" id="Phobius"/>
    </source>
</evidence>
<keyword evidence="3 6" id="KW-1133">Transmembrane helix</keyword>
<dbReference type="PANTHER" id="PTHR42058">
    <property type="entry name" value="G_PROTEIN_RECEP_F2_4 DOMAIN-CONTAINING PROTEIN"/>
    <property type="match status" value="1"/>
</dbReference>
<feature type="transmembrane region" description="Helical" evidence="6">
    <location>
        <begin position="138"/>
        <end position="158"/>
    </location>
</feature>
<feature type="transmembrane region" description="Helical" evidence="6">
    <location>
        <begin position="222"/>
        <end position="248"/>
    </location>
</feature>
<organism evidence="8 9">
    <name type="scientific">Rhizodiscina lignyota</name>
    <dbReference type="NCBI Taxonomy" id="1504668"/>
    <lineage>
        <taxon>Eukaryota</taxon>
        <taxon>Fungi</taxon>
        <taxon>Dikarya</taxon>
        <taxon>Ascomycota</taxon>
        <taxon>Pezizomycotina</taxon>
        <taxon>Dothideomycetes</taxon>
        <taxon>Pleosporomycetidae</taxon>
        <taxon>Aulographales</taxon>
        <taxon>Rhizodiscinaceae</taxon>
        <taxon>Rhizodiscina</taxon>
    </lineage>
</organism>
<keyword evidence="2 6" id="KW-0812">Transmembrane</keyword>
<evidence type="ECO:0000313" key="8">
    <source>
        <dbReference type="EMBL" id="KAF2099460.1"/>
    </source>
</evidence>
<reference evidence="8" key="1">
    <citation type="journal article" date="2020" name="Stud. Mycol.">
        <title>101 Dothideomycetes genomes: a test case for predicting lifestyles and emergence of pathogens.</title>
        <authorList>
            <person name="Haridas S."/>
            <person name="Albert R."/>
            <person name="Binder M."/>
            <person name="Bloem J."/>
            <person name="Labutti K."/>
            <person name="Salamov A."/>
            <person name="Andreopoulos B."/>
            <person name="Baker S."/>
            <person name="Barry K."/>
            <person name="Bills G."/>
            <person name="Bluhm B."/>
            <person name="Cannon C."/>
            <person name="Castanera R."/>
            <person name="Culley D."/>
            <person name="Daum C."/>
            <person name="Ezra D."/>
            <person name="Gonzalez J."/>
            <person name="Henrissat B."/>
            <person name="Kuo A."/>
            <person name="Liang C."/>
            <person name="Lipzen A."/>
            <person name="Lutzoni F."/>
            <person name="Magnuson J."/>
            <person name="Mondo S."/>
            <person name="Nolan M."/>
            <person name="Ohm R."/>
            <person name="Pangilinan J."/>
            <person name="Park H.-J."/>
            <person name="Ramirez L."/>
            <person name="Alfaro M."/>
            <person name="Sun H."/>
            <person name="Tritt A."/>
            <person name="Yoshinaga Y."/>
            <person name="Zwiers L.-H."/>
            <person name="Turgeon B."/>
            <person name="Goodwin S."/>
            <person name="Spatafora J."/>
            <person name="Crous P."/>
            <person name="Grigoriev I."/>
        </authorList>
    </citation>
    <scope>NUCLEOTIDE SEQUENCE</scope>
    <source>
        <strain evidence="8">CBS 133067</strain>
    </source>
</reference>
<dbReference type="OrthoDB" id="26203at2759"/>
<feature type="region of interest" description="Disordered" evidence="5">
    <location>
        <begin position="480"/>
        <end position="543"/>
    </location>
</feature>
<dbReference type="GO" id="GO:0004930">
    <property type="term" value="F:G protein-coupled receptor activity"/>
    <property type="evidence" value="ECO:0007669"/>
    <property type="project" value="InterPro"/>
</dbReference>
<dbReference type="AlphaFoldDB" id="A0A9P4M6Z9"/>